<dbReference type="KEGG" id="afl:Aflv_2201"/>
<dbReference type="AlphaFoldDB" id="B7GLV9"/>
<evidence type="ECO:0000313" key="8">
    <source>
        <dbReference type="EMBL" id="ACJ34560.1"/>
    </source>
</evidence>
<dbReference type="InterPro" id="IPR036188">
    <property type="entry name" value="FAD/NAD-bd_sf"/>
</dbReference>
<dbReference type="InterPro" id="IPR014105">
    <property type="entry name" value="Carotenoid/retinoid_OxRdtase"/>
</dbReference>
<proteinExistence type="inferred from homology"/>
<gene>
    <name evidence="8" type="ordered locus">Aflv_2201</name>
</gene>
<dbReference type="InterPro" id="IPR002937">
    <property type="entry name" value="Amino_oxidase"/>
</dbReference>
<evidence type="ECO:0000259" key="7">
    <source>
        <dbReference type="Pfam" id="PF01593"/>
    </source>
</evidence>
<dbReference type="EMBL" id="CP000922">
    <property type="protein sequence ID" value="ACJ34560.1"/>
    <property type="molecule type" value="Genomic_DNA"/>
</dbReference>
<feature type="transmembrane region" description="Helical" evidence="6">
    <location>
        <begin position="12"/>
        <end position="32"/>
    </location>
</feature>
<dbReference type="PANTHER" id="PTHR43734:SF1">
    <property type="entry name" value="PHYTOENE DESATURASE"/>
    <property type="match status" value="1"/>
</dbReference>
<evidence type="ECO:0000256" key="1">
    <source>
        <dbReference type="ARBA" id="ARBA00004829"/>
    </source>
</evidence>
<evidence type="ECO:0000256" key="6">
    <source>
        <dbReference type="SAM" id="Phobius"/>
    </source>
</evidence>
<dbReference type="eggNOG" id="COG1233">
    <property type="taxonomic scope" value="Bacteria"/>
</dbReference>
<organism evidence="8 9">
    <name type="scientific">Anoxybacillus flavithermus (strain DSM 21510 / WK1)</name>
    <dbReference type="NCBI Taxonomy" id="491915"/>
    <lineage>
        <taxon>Bacteria</taxon>
        <taxon>Bacillati</taxon>
        <taxon>Bacillota</taxon>
        <taxon>Bacilli</taxon>
        <taxon>Bacillales</taxon>
        <taxon>Anoxybacillaceae</taxon>
        <taxon>Anoxybacillus</taxon>
    </lineage>
</organism>
<dbReference type="Pfam" id="PF01593">
    <property type="entry name" value="Amino_oxidase"/>
    <property type="match status" value="1"/>
</dbReference>
<evidence type="ECO:0000256" key="4">
    <source>
        <dbReference type="ARBA" id="ARBA00038322"/>
    </source>
</evidence>
<accession>B7GLV9</accession>
<keyword evidence="3 5" id="KW-0560">Oxidoreductase</keyword>
<dbReference type="STRING" id="491915.Aflv_2201"/>
<dbReference type="Proteomes" id="UP000000742">
    <property type="component" value="Chromosome"/>
</dbReference>
<keyword evidence="6" id="KW-1133">Transmembrane helix</keyword>
<comment type="pathway">
    <text evidence="1 5">Carotenoid biosynthesis.</text>
</comment>
<evidence type="ECO:0000313" key="9">
    <source>
        <dbReference type="Proteomes" id="UP000000742"/>
    </source>
</evidence>
<dbReference type="PANTHER" id="PTHR43734">
    <property type="entry name" value="PHYTOENE DESATURASE"/>
    <property type="match status" value="1"/>
</dbReference>
<dbReference type="SUPFAM" id="SSF51905">
    <property type="entry name" value="FAD/NAD(P)-binding domain"/>
    <property type="match status" value="1"/>
</dbReference>
<keyword evidence="6" id="KW-0472">Membrane</keyword>
<sequence>MFNRSGGVKKIIVIGAGPGGLAAAMLLAARGYDVSVFEKKPYVGGRNGRFELGEYRFDIGPTFLSMPHIIEELFAASGRNIHDYIQLVELDPMYELVFNDVKLAMTMNREEMKKRIATLFPGNEHGYEKFINENERKLQALAPILQSKMDRLYHYLRPSVVKALPQLTLSQTLYDVLSRYFDDERLRLAFTFQAKYLGMSPWECPGAFSILSYMEHAYGIYHVIGGLSEIPKAMARIVEEYGGRVYVNEGVRKLWIDGTTVKGVVLENGETVEADEVIINADFAHAMTNLVDDGVLRKYRKEKLQSKKYSCSTFMMYVGVNKPVDLAHHTIIFADDYKRNVDEITKDKKIPDDPSIYVQNAAVTDRTVAPEGKSALYILAPVPNNTSGIDWEKEKEAFRQNIWDTLAKKLGWGRMESYIECEKIITPSDWENDMFVYEGATFNLGHQLSQMMVFRPHNRFEELRHCWLVGGGTHPGSGLPTIFESARITANGILQADRQPLIPVGPLPKRREL</sequence>
<dbReference type="Gene3D" id="3.50.50.60">
    <property type="entry name" value="FAD/NAD(P)-binding domain"/>
    <property type="match status" value="2"/>
</dbReference>
<reference evidence="8 9" key="1">
    <citation type="journal article" date="2008" name="Genome Biol.">
        <title>Encapsulated in silica: genome, proteome and physiology of the thermophilic bacterium Anoxybacillus flavithermus WK1.</title>
        <authorList>
            <person name="Saw J.H."/>
            <person name="Mountain B.W."/>
            <person name="Feng L."/>
            <person name="Omelchenko M.V."/>
            <person name="Hou S."/>
            <person name="Saito J.A."/>
            <person name="Stott M.B."/>
            <person name="Li D."/>
            <person name="Zhao G."/>
            <person name="Wu J."/>
            <person name="Galperin M.Y."/>
            <person name="Koonin E.V."/>
            <person name="Makarova K.S."/>
            <person name="Wolf Y.I."/>
            <person name="Rigden D.J."/>
            <person name="Dunfield P.F."/>
            <person name="Wang L."/>
            <person name="Alam M."/>
        </authorList>
    </citation>
    <scope>NUCLEOTIDE SEQUENCE [LARGE SCALE GENOMIC DNA]</scope>
    <source>
        <strain evidence="9">DSM 21510 / WK1</strain>
    </source>
</reference>
<name>B7GLV9_ANOFW</name>
<evidence type="ECO:0000256" key="3">
    <source>
        <dbReference type="ARBA" id="ARBA00023002"/>
    </source>
</evidence>
<dbReference type="NCBIfam" id="TIGR02734">
    <property type="entry name" value="crtI_fam"/>
    <property type="match status" value="1"/>
</dbReference>
<evidence type="ECO:0000256" key="5">
    <source>
        <dbReference type="RuleBase" id="RU362075"/>
    </source>
</evidence>
<comment type="similarity">
    <text evidence="4">Belongs to the carotenoid/retinoid oxidoreductase family. CrtN subfamily.</text>
</comment>
<dbReference type="PRINTS" id="PR00419">
    <property type="entry name" value="ADXRDTASE"/>
</dbReference>
<feature type="domain" description="Amine oxidase" evidence="7">
    <location>
        <begin position="19"/>
        <end position="493"/>
    </location>
</feature>
<dbReference type="HOGENOM" id="CLU_019722_2_1_9"/>
<dbReference type="GO" id="GO:0016117">
    <property type="term" value="P:carotenoid biosynthetic process"/>
    <property type="evidence" value="ECO:0007669"/>
    <property type="project" value="UniProtKB-KW"/>
</dbReference>
<evidence type="ECO:0000256" key="2">
    <source>
        <dbReference type="ARBA" id="ARBA00022746"/>
    </source>
</evidence>
<keyword evidence="2 5" id="KW-0125">Carotenoid biosynthesis</keyword>
<keyword evidence="6" id="KW-0812">Transmembrane</keyword>
<protein>
    <submittedName>
        <fullName evidence="8">Phytoene dehydrogenase (Phytoene desaturase)</fullName>
    </submittedName>
</protein>
<dbReference type="GO" id="GO:0016491">
    <property type="term" value="F:oxidoreductase activity"/>
    <property type="evidence" value="ECO:0007669"/>
    <property type="project" value="UniProtKB-KW"/>
</dbReference>